<comment type="cofactor">
    <cofactor evidence="1">
        <name>a divalent metal cation</name>
        <dbReference type="ChEBI" id="CHEBI:60240"/>
    </cofactor>
</comment>
<dbReference type="PANTHER" id="PTHR23080:SF143">
    <property type="entry name" value="SI:DKEY-56D12.4"/>
    <property type="match status" value="1"/>
</dbReference>
<dbReference type="Proteomes" id="UP000821853">
    <property type="component" value="Chromosome 1"/>
</dbReference>
<evidence type="ECO:0000313" key="10">
    <source>
        <dbReference type="Proteomes" id="UP000821853"/>
    </source>
</evidence>
<dbReference type="AlphaFoldDB" id="A0A9J6FBR0"/>
<comment type="caution">
    <text evidence="9">The sequence shown here is derived from an EMBL/GenBank/DDBJ whole genome shotgun (WGS) entry which is preliminary data.</text>
</comment>
<evidence type="ECO:0000313" key="9">
    <source>
        <dbReference type="EMBL" id="KAH9360466.1"/>
    </source>
</evidence>
<dbReference type="SUPFAM" id="SSF57716">
    <property type="entry name" value="Glucocorticoid receptor-like (DNA-binding domain)"/>
    <property type="match status" value="1"/>
</dbReference>
<evidence type="ECO:0000256" key="5">
    <source>
        <dbReference type="ARBA" id="ARBA00023125"/>
    </source>
</evidence>
<protein>
    <recommendedName>
        <fullName evidence="8">THAP-type domain-containing protein</fullName>
    </recommendedName>
</protein>
<evidence type="ECO:0000259" key="8">
    <source>
        <dbReference type="PROSITE" id="PS50950"/>
    </source>
</evidence>
<dbReference type="InterPro" id="IPR038441">
    <property type="entry name" value="THAP_Znf_sf"/>
</dbReference>
<keyword evidence="4" id="KW-0862">Zinc</keyword>
<gene>
    <name evidence="9" type="ORF">HPB48_009673</name>
</gene>
<dbReference type="PROSITE" id="PS50950">
    <property type="entry name" value="ZF_THAP"/>
    <property type="match status" value="1"/>
</dbReference>
<reference evidence="9 10" key="1">
    <citation type="journal article" date="2020" name="Cell">
        <title>Large-Scale Comparative Analyses of Tick Genomes Elucidate Their Genetic Diversity and Vector Capacities.</title>
        <authorList>
            <consortium name="Tick Genome and Microbiome Consortium (TIGMIC)"/>
            <person name="Jia N."/>
            <person name="Wang J."/>
            <person name="Shi W."/>
            <person name="Du L."/>
            <person name="Sun Y."/>
            <person name="Zhan W."/>
            <person name="Jiang J.F."/>
            <person name="Wang Q."/>
            <person name="Zhang B."/>
            <person name="Ji P."/>
            <person name="Bell-Sakyi L."/>
            <person name="Cui X.M."/>
            <person name="Yuan T.T."/>
            <person name="Jiang B.G."/>
            <person name="Yang W.F."/>
            <person name="Lam T.T."/>
            <person name="Chang Q.C."/>
            <person name="Ding S.J."/>
            <person name="Wang X.J."/>
            <person name="Zhu J.G."/>
            <person name="Ruan X.D."/>
            <person name="Zhao L."/>
            <person name="Wei J.T."/>
            <person name="Ye R.Z."/>
            <person name="Que T.C."/>
            <person name="Du C.H."/>
            <person name="Zhou Y.H."/>
            <person name="Cheng J.X."/>
            <person name="Dai P.F."/>
            <person name="Guo W.B."/>
            <person name="Han X.H."/>
            <person name="Huang E.J."/>
            <person name="Li L.F."/>
            <person name="Wei W."/>
            <person name="Gao Y.C."/>
            <person name="Liu J.Z."/>
            <person name="Shao H.Z."/>
            <person name="Wang X."/>
            <person name="Wang C.C."/>
            <person name="Yang T.C."/>
            <person name="Huo Q.B."/>
            <person name="Li W."/>
            <person name="Chen H.Y."/>
            <person name="Chen S.E."/>
            <person name="Zhou L.G."/>
            <person name="Ni X.B."/>
            <person name="Tian J.H."/>
            <person name="Sheng Y."/>
            <person name="Liu T."/>
            <person name="Pan Y.S."/>
            <person name="Xia L.Y."/>
            <person name="Li J."/>
            <person name="Zhao F."/>
            <person name="Cao W.C."/>
        </authorList>
    </citation>
    <scope>NUCLEOTIDE SEQUENCE [LARGE SCALE GENOMIC DNA]</scope>
    <source>
        <strain evidence="9">HaeL-2018</strain>
    </source>
</reference>
<keyword evidence="3 6" id="KW-0863">Zinc-finger</keyword>
<keyword evidence="2" id="KW-0479">Metal-binding</keyword>
<dbReference type="InterPro" id="IPR027806">
    <property type="entry name" value="HARBI1_dom"/>
</dbReference>
<dbReference type="VEuPathDB" id="VectorBase:HLOH_045954"/>
<evidence type="ECO:0000256" key="1">
    <source>
        <dbReference type="ARBA" id="ARBA00001968"/>
    </source>
</evidence>
<keyword evidence="5 6" id="KW-0238">DNA-binding</keyword>
<keyword evidence="10" id="KW-1185">Reference proteome</keyword>
<dbReference type="SMART" id="SM00692">
    <property type="entry name" value="DM3"/>
    <property type="match status" value="1"/>
</dbReference>
<feature type="coiled-coil region" evidence="7">
    <location>
        <begin position="154"/>
        <end position="237"/>
    </location>
</feature>
<keyword evidence="7" id="KW-0175">Coiled coil</keyword>
<dbReference type="Gene3D" id="6.20.210.20">
    <property type="entry name" value="THAP domain"/>
    <property type="match status" value="1"/>
</dbReference>
<evidence type="ECO:0000256" key="7">
    <source>
        <dbReference type="SAM" id="Coils"/>
    </source>
</evidence>
<name>A0A9J6FBR0_HAELO</name>
<evidence type="ECO:0000256" key="4">
    <source>
        <dbReference type="ARBA" id="ARBA00022833"/>
    </source>
</evidence>
<dbReference type="SMART" id="SM00980">
    <property type="entry name" value="THAP"/>
    <property type="match status" value="1"/>
</dbReference>
<dbReference type="GO" id="GO:0003677">
    <property type="term" value="F:DNA binding"/>
    <property type="evidence" value="ECO:0007669"/>
    <property type="project" value="UniProtKB-UniRule"/>
</dbReference>
<dbReference type="PANTHER" id="PTHR23080">
    <property type="entry name" value="THAP DOMAIN PROTEIN"/>
    <property type="match status" value="1"/>
</dbReference>
<dbReference type="Pfam" id="PF13613">
    <property type="entry name" value="HTH_Tnp_4"/>
    <property type="match status" value="1"/>
</dbReference>
<evidence type="ECO:0000256" key="3">
    <source>
        <dbReference type="ARBA" id="ARBA00022771"/>
    </source>
</evidence>
<dbReference type="InterPro" id="IPR006612">
    <property type="entry name" value="THAP_Znf"/>
</dbReference>
<dbReference type="OMA" id="HGWHSSV"/>
<evidence type="ECO:0000256" key="6">
    <source>
        <dbReference type="PROSITE-ProRule" id="PRU00309"/>
    </source>
</evidence>
<sequence>MIRALYFQVSYHRFPSDAGLKKKWIAAIKRDEGPLFRVSKATKVCSSHFLATDFCTNVASGHRLLLESAVPSVFPFRTAKPPRRMPRQRTIPALKSKKQVPAQSDGQPPIDFECCETSTRDENQVPLQEVVLDDNENLSQPQTSASHCECKKIIAALEAQLAATKDREAKLRVDIASTKQALETQAFQLSQARAELASAQSELADAREKLKAKSLELSMLQDELVTAQQCLQKLKEAYEPFGIEKFKQSNDDIQFYTGLPDYETFEELLEFLDPGDNGENMIRHHNTSTTENEGYRGRPQKVSIQNQFFMVLVKLRLGIFHQHLGHLFDVSMSTVSRIFSVWVDFIYLQLGELTLWLSRRAFDEAMPRAFVEKYASTRVLLDATEIRCEVPSSFVTQSGLYSHYKSTHTFKGLVGVAPHGYVTFVSELFTGCTSDRECVIRSGFLEREFEEGDSIMADKGFRIDDLLEDIGVKLNIPPFLRREQFTAEETQETQDIAALRIHVERRIQRIKCNHIFDRPVPMSLAPLANQMWVICATLSNWQSPIMQESEGS</sequence>
<dbReference type="GO" id="GO:0008270">
    <property type="term" value="F:zinc ion binding"/>
    <property type="evidence" value="ECO:0007669"/>
    <property type="project" value="UniProtKB-KW"/>
</dbReference>
<dbReference type="Pfam" id="PF05485">
    <property type="entry name" value="THAP"/>
    <property type="match status" value="1"/>
</dbReference>
<dbReference type="InterPro" id="IPR027805">
    <property type="entry name" value="Transposase_HTH_dom"/>
</dbReference>
<accession>A0A9J6FBR0</accession>
<proteinExistence type="predicted"/>
<organism evidence="9 10">
    <name type="scientific">Haemaphysalis longicornis</name>
    <name type="common">Bush tick</name>
    <dbReference type="NCBI Taxonomy" id="44386"/>
    <lineage>
        <taxon>Eukaryota</taxon>
        <taxon>Metazoa</taxon>
        <taxon>Ecdysozoa</taxon>
        <taxon>Arthropoda</taxon>
        <taxon>Chelicerata</taxon>
        <taxon>Arachnida</taxon>
        <taxon>Acari</taxon>
        <taxon>Parasitiformes</taxon>
        <taxon>Ixodida</taxon>
        <taxon>Ixodoidea</taxon>
        <taxon>Ixodidae</taxon>
        <taxon>Haemaphysalinae</taxon>
        <taxon>Haemaphysalis</taxon>
    </lineage>
</organism>
<feature type="domain" description="THAP-type" evidence="8">
    <location>
        <begin position="1"/>
        <end position="74"/>
    </location>
</feature>
<dbReference type="EMBL" id="JABSTR010000001">
    <property type="protein sequence ID" value="KAH9360466.1"/>
    <property type="molecule type" value="Genomic_DNA"/>
</dbReference>
<evidence type="ECO:0000256" key="2">
    <source>
        <dbReference type="ARBA" id="ARBA00022723"/>
    </source>
</evidence>
<dbReference type="Pfam" id="PF13359">
    <property type="entry name" value="DDE_Tnp_4"/>
    <property type="match status" value="1"/>
</dbReference>
<dbReference type="OrthoDB" id="6482455at2759"/>